<protein>
    <submittedName>
        <fullName evidence="4">Phospholipid phosphatase</fullName>
    </submittedName>
</protein>
<gene>
    <name evidence="4" type="ORF">PL11_006200</name>
</gene>
<dbReference type="InterPro" id="IPR000326">
    <property type="entry name" value="PAP2/HPO"/>
</dbReference>
<feature type="chain" id="PRO_5038894322" evidence="2">
    <location>
        <begin position="24"/>
        <end position="583"/>
    </location>
</feature>
<name>A0A1S6QIX2_9LACO</name>
<evidence type="ECO:0000259" key="3">
    <source>
        <dbReference type="SMART" id="SM00014"/>
    </source>
</evidence>
<dbReference type="SUPFAM" id="SSF51126">
    <property type="entry name" value="Pectin lyase-like"/>
    <property type="match status" value="1"/>
</dbReference>
<dbReference type="SMART" id="SM00014">
    <property type="entry name" value="acidPPc"/>
    <property type="match status" value="1"/>
</dbReference>
<dbReference type="Pfam" id="PF01569">
    <property type="entry name" value="PAP2"/>
    <property type="match status" value="1"/>
</dbReference>
<organism evidence="4 5">
    <name type="scientific">Lentilactobacillus curieae</name>
    <dbReference type="NCBI Taxonomy" id="1138822"/>
    <lineage>
        <taxon>Bacteria</taxon>
        <taxon>Bacillati</taxon>
        <taxon>Bacillota</taxon>
        <taxon>Bacilli</taxon>
        <taxon>Lactobacillales</taxon>
        <taxon>Lactobacillaceae</taxon>
        <taxon>Lentilactobacillus</taxon>
    </lineage>
</organism>
<evidence type="ECO:0000256" key="1">
    <source>
        <dbReference type="ARBA" id="ARBA00022729"/>
    </source>
</evidence>
<accession>A0A1S6QIX2</accession>
<feature type="domain" description="Phosphatidic acid phosphatase type 2/haloperoxidase" evidence="3">
    <location>
        <begin position="179"/>
        <end position="296"/>
    </location>
</feature>
<keyword evidence="1 2" id="KW-0732">Signal</keyword>
<evidence type="ECO:0000256" key="2">
    <source>
        <dbReference type="SAM" id="SignalP"/>
    </source>
</evidence>
<dbReference type="SUPFAM" id="SSF48317">
    <property type="entry name" value="Acid phosphatase/Vanadium-dependent haloperoxidase"/>
    <property type="match status" value="1"/>
</dbReference>
<dbReference type="InterPro" id="IPR011050">
    <property type="entry name" value="Pectin_lyase_fold/virulence"/>
</dbReference>
<evidence type="ECO:0000313" key="4">
    <source>
        <dbReference type="EMBL" id="AQW21552.1"/>
    </source>
</evidence>
<dbReference type="InterPro" id="IPR013425">
    <property type="entry name" value="Autotrns_rpt"/>
</dbReference>
<proteinExistence type="predicted"/>
<dbReference type="NCBIfam" id="TIGR02601">
    <property type="entry name" value="autotrns_rpt"/>
    <property type="match status" value="1"/>
</dbReference>
<keyword evidence="5" id="KW-1185">Reference proteome</keyword>
<dbReference type="RefSeq" id="WP_035168086.1">
    <property type="nucleotide sequence ID" value="NZ_CP018906.1"/>
</dbReference>
<dbReference type="Proteomes" id="UP000030361">
    <property type="component" value="Chromosome"/>
</dbReference>
<dbReference type="eggNOG" id="COG0671">
    <property type="taxonomic scope" value="Bacteria"/>
</dbReference>
<dbReference type="Pfam" id="PF12951">
    <property type="entry name" value="PATR"/>
    <property type="match status" value="1"/>
</dbReference>
<dbReference type="InterPro" id="IPR036938">
    <property type="entry name" value="PAP2/HPO_sf"/>
</dbReference>
<sequence>MINHSFTHKALLFASALSLSALAAINLETSSKAASNSENTQPVSASYGSYVDHYQDNQKQNNQPDTNPAIAIFNNTFSKYWSAANGGTELNPALLKENLDKSIEITNNRTQSETVRSYLTDRRDLRYNLISGLGPFQTAFIKNAAAQTDFNSYPDSPLPGNSPYSSMTWASETSKLGDLVKLVDTAENSSWSSTGTPKAYFQFVRPYRKSTQVSVNPALKNVMADAKQTDFDFPSGHTTGAFETGITLAYAVPQRFQQLITRSSEVGYDRVLAGRHSPLAVMGGRVLGTAITASVLNDPANQDLIKKATTEAQSKDLAGDPDKSVKDEFSNYQQNLKDYNYRLTYGFAPIGDTNKPMVVPKGAEVLLKTRLPFLSDQQRREVLATTGLPSGYPMGDDTEGWGRLNLFEAANGYGKFNDTTTINMDAAKGGFNAKDTFLNNIGGTGSLVKTGTGSLSLAGDNSYSGGTTVKDGTLQAANRQALGTGSVRLSGGTLLANTKKLVVNGTYSQGNSGTLSESGSNTITISKAAKLNGKLRVTGKQLKANHYLIKAQKISGKFDHVSIAGGKHWTIDYTKHGVKVVKR</sequence>
<dbReference type="AlphaFoldDB" id="A0A1S6QIX2"/>
<evidence type="ECO:0000313" key="5">
    <source>
        <dbReference type="Proteomes" id="UP000030361"/>
    </source>
</evidence>
<dbReference type="OrthoDB" id="9780507at2"/>
<dbReference type="EMBL" id="CP018906">
    <property type="protein sequence ID" value="AQW21552.1"/>
    <property type="molecule type" value="Genomic_DNA"/>
</dbReference>
<dbReference type="KEGG" id="lcu:PL11_006200"/>
<dbReference type="Gene3D" id="1.20.144.10">
    <property type="entry name" value="Phosphatidic acid phosphatase type 2/haloperoxidase"/>
    <property type="match status" value="1"/>
</dbReference>
<reference evidence="4 5" key="1">
    <citation type="journal article" date="2015" name="Genome Announc.">
        <title>Genome Sequence of Lactobacillus curieae CCTCC M 2011381T, a Novel Producer of Gamma-aminobutyric Acid.</title>
        <authorList>
            <person name="Wang Y."/>
            <person name="Wang Y."/>
            <person name="Lang C."/>
            <person name="Wei D."/>
            <person name="Xu P."/>
            <person name="Xie J."/>
        </authorList>
    </citation>
    <scope>NUCLEOTIDE SEQUENCE [LARGE SCALE GENOMIC DNA]</scope>
    <source>
        <strain evidence="4 5">CCTCC M 2011381</strain>
    </source>
</reference>
<feature type="signal peptide" evidence="2">
    <location>
        <begin position="1"/>
        <end position="23"/>
    </location>
</feature>